<feature type="domain" description="Helicase C-terminal" evidence="4">
    <location>
        <begin position="530"/>
        <end position="685"/>
    </location>
</feature>
<dbReference type="InterPro" id="IPR001387">
    <property type="entry name" value="Cro/C1-type_HTH"/>
</dbReference>
<dbReference type="SMART" id="SM00490">
    <property type="entry name" value="HELICc"/>
    <property type="match status" value="1"/>
</dbReference>
<dbReference type="Pfam" id="PF13020">
    <property type="entry name" value="NOV_C"/>
    <property type="match status" value="1"/>
</dbReference>
<keyword evidence="6" id="KW-1185">Reference proteome</keyword>
<dbReference type="CDD" id="cd18793">
    <property type="entry name" value="SF2_C_SNF"/>
    <property type="match status" value="1"/>
</dbReference>
<protein>
    <submittedName>
        <fullName evidence="5">RNA polymerase-associated protein RapA</fullName>
        <ecNumber evidence="5">3.6.4.-</ecNumber>
    </submittedName>
</protein>
<feature type="domain" description="Helicase ATP-binding" evidence="3">
    <location>
        <begin position="132"/>
        <end position="318"/>
    </location>
</feature>
<keyword evidence="1 5" id="KW-0378">Hydrolase</keyword>
<sequence length="1197" mass="135779">MRTNMKPNQIRDLRKRMDLTQQQFAGLLGVSFVTLNRWENAQSKPSAMGLGKLQQLLAKESGLAGERRAASGEVPIDQGELGRLDFLGDANALRVLVEGERLSYGHLFNPAFATEISEIDPLPHQRITVYQRMLPQPRLRFLLADDAGAGKTIMTGLYIRESLSRRTIRRVLVVAPAGLVGNWYRELRKLFQLQFNIVVGADTKDGNPFAGKDSDLVVVSVDSLRAPRLFNALRDPRVLPYDLVVFDEAHKLSANRDPDGSFRPTDRYRLAEAIAGVRELPDDWRLPWVAHHLLLLTATPHMGKEYPYYCLWRLLEPDLFSTETAFTRFPRASRDRYFIRRVKEEMVDLRGKPLYAERVCDTVSYDLSTGTASEQALYDRTTAYIRHYYNQARLLNRQAARFAMTVFQRRMASSTWTLLCSLRNRHAKLDALIDDIQSGRIPEEELRAQQERLNRKVREGSLVDVLAVKTGDEETSAAGQEEHEESEAEALGAFVATSLAELIDEHSQVQDLIALAEAVLNGGQESKFERMAELLRAPQYRDQKVIIYTEHRDTLEFLRRRLEGMGYADQVAYIHGGLGFEERDAQVERFRKAHDAESQGARFFVGTDAAAEGINLQFCWILINYDVPWNPARLEQRMGRIHRYGQKRDRVAIINLVAGKTREGRVIKTLLDKLEEIRKQLGSDKVFDVVGRIFEGMSITDYIQRAVESDDEADRKALELAGQLTPEQIRAIEVREQTIYGKGREVLTDLPQLREAMAIEEMRRLLPGYVRRYLEHAAPVIGVDFIGDLDSQFFMRPRRRGVLESLLPLLENYPESARKRFTVHRPDDGRDAIFIHPGEPVFERLSAIAIEHARSAGQRGAIFTDVSATAPYLFHVARVTIVRGIDPGIPRFNAIDVIEQRLVAIKQYADGRLIEAPVEHLLLLRPASKSNPGSVVFLARSNTWRLAAEEHIQRELATRLADLQRMSATNQLKDTEEYLQRAFDYQESELAAARKRFTDKARDGQRAAHTELERIKAQQRSLASRRELALLQARRELELIQAGRVEMLATALIQPSTDPDDIKARDAEVERIAIDVAIAFEAAQGADVRDVSTPPKARLAGLNDYPGFDLMSRRASEERGIEVKGRVGVGEIELTENEWARACILRERYWLYAVFDCGGMQPRLLRVQDPFAKLIAKARGSVVIAYSDIANAAEVVE</sequence>
<comment type="caution">
    <text evidence="5">The sequence shown here is derived from an EMBL/GenBank/DDBJ whole genome shotgun (WGS) entry which is preliminary data.</text>
</comment>
<dbReference type="Proteomes" id="UP000021315">
    <property type="component" value="Unassembled WGS sequence"/>
</dbReference>
<dbReference type="PROSITE" id="PS51194">
    <property type="entry name" value="HELICASE_CTER"/>
    <property type="match status" value="1"/>
</dbReference>
<dbReference type="PANTHER" id="PTHR45766">
    <property type="entry name" value="DNA ANNEALING HELICASE AND ENDONUCLEASE ZRANB3 FAMILY MEMBER"/>
    <property type="match status" value="1"/>
</dbReference>
<evidence type="ECO:0000313" key="5">
    <source>
        <dbReference type="EMBL" id="KFB77818.1"/>
    </source>
</evidence>
<evidence type="ECO:0000259" key="2">
    <source>
        <dbReference type="PROSITE" id="PS50943"/>
    </source>
</evidence>
<gene>
    <name evidence="5" type="primary">rapA_1</name>
    <name evidence="5" type="ORF">AW06_001001</name>
</gene>
<name>A0A080M994_9PROT</name>
<dbReference type="CDD" id="cd00093">
    <property type="entry name" value="HTH_XRE"/>
    <property type="match status" value="1"/>
</dbReference>
<organism evidence="5 6">
    <name type="scientific">Candidatus Accumulibacter cognatus</name>
    <dbReference type="NCBI Taxonomy" id="2954383"/>
    <lineage>
        <taxon>Bacteria</taxon>
        <taxon>Pseudomonadati</taxon>
        <taxon>Pseudomonadota</taxon>
        <taxon>Betaproteobacteria</taxon>
        <taxon>Candidatus Accumulibacter</taxon>
    </lineage>
</organism>
<dbReference type="Pfam" id="PF04851">
    <property type="entry name" value="ResIII"/>
    <property type="match status" value="1"/>
</dbReference>
<dbReference type="EMBL" id="JDST02000016">
    <property type="protein sequence ID" value="KFB77818.1"/>
    <property type="molecule type" value="Genomic_DNA"/>
</dbReference>
<evidence type="ECO:0000259" key="3">
    <source>
        <dbReference type="PROSITE" id="PS51192"/>
    </source>
</evidence>
<dbReference type="Gene3D" id="3.40.50.10810">
    <property type="entry name" value="Tandem AAA-ATPase domain"/>
    <property type="match status" value="1"/>
</dbReference>
<feature type="domain" description="HTH cro/C1-type" evidence="2">
    <location>
        <begin position="10"/>
        <end position="47"/>
    </location>
</feature>
<dbReference type="SMART" id="SM00530">
    <property type="entry name" value="HTH_XRE"/>
    <property type="match status" value="1"/>
</dbReference>
<dbReference type="PROSITE" id="PS51192">
    <property type="entry name" value="HELICASE_ATP_BIND_1"/>
    <property type="match status" value="1"/>
</dbReference>
<accession>A0A080M994</accession>
<dbReference type="InterPro" id="IPR038718">
    <property type="entry name" value="SNF2-like_sf"/>
</dbReference>
<dbReference type="SMART" id="SM00487">
    <property type="entry name" value="DEXDc"/>
    <property type="match status" value="1"/>
</dbReference>
<dbReference type="Pfam" id="PF00271">
    <property type="entry name" value="Helicase_C"/>
    <property type="match status" value="1"/>
</dbReference>
<dbReference type="InterPro" id="IPR024975">
    <property type="entry name" value="NOV_C"/>
</dbReference>
<dbReference type="InterPro" id="IPR049730">
    <property type="entry name" value="SNF2/RAD54-like_C"/>
</dbReference>
<proteinExistence type="predicted"/>
<reference evidence="5" key="1">
    <citation type="submission" date="2014-02" db="EMBL/GenBank/DDBJ databases">
        <title>Expanding our view of genomic diversity in Candidatus Accumulibacter clades.</title>
        <authorList>
            <person name="Skennerton C.T."/>
            <person name="Barr J.J."/>
            <person name="Slater F.R."/>
            <person name="Bond P.L."/>
            <person name="Tyson G.W."/>
        </authorList>
    </citation>
    <scope>NUCLEOTIDE SEQUENCE [LARGE SCALE GENOMIC DNA]</scope>
</reference>
<dbReference type="PROSITE" id="PS50943">
    <property type="entry name" value="HTH_CROC1"/>
    <property type="match status" value="1"/>
</dbReference>
<evidence type="ECO:0000313" key="6">
    <source>
        <dbReference type="Proteomes" id="UP000021315"/>
    </source>
</evidence>
<dbReference type="InterPro" id="IPR006935">
    <property type="entry name" value="Helicase/UvrB_N"/>
</dbReference>
<dbReference type="Pfam" id="PF01381">
    <property type="entry name" value="HTH_3"/>
    <property type="match status" value="1"/>
</dbReference>
<dbReference type="PANTHER" id="PTHR45766:SF6">
    <property type="entry name" value="SWI_SNF-RELATED MATRIX-ASSOCIATED ACTIN-DEPENDENT REGULATOR OF CHROMATIN SUBFAMILY A-LIKE PROTEIN 1"/>
    <property type="match status" value="1"/>
</dbReference>
<dbReference type="EC" id="3.6.4.-" evidence="5"/>
<evidence type="ECO:0000256" key="1">
    <source>
        <dbReference type="ARBA" id="ARBA00022801"/>
    </source>
</evidence>
<dbReference type="SUPFAM" id="SSF47413">
    <property type="entry name" value="lambda repressor-like DNA-binding domains"/>
    <property type="match status" value="1"/>
</dbReference>
<dbReference type="InterPro" id="IPR014001">
    <property type="entry name" value="Helicase_ATP-bd"/>
</dbReference>
<dbReference type="STRING" id="1453999.AW06_001001"/>
<dbReference type="GO" id="GO:0004386">
    <property type="term" value="F:helicase activity"/>
    <property type="evidence" value="ECO:0007669"/>
    <property type="project" value="UniProtKB-KW"/>
</dbReference>
<dbReference type="AlphaFoldDB" id="A0A080M994"/>
<dbReference type="InterPro" id="IPR001650">
    <property type="entry name" value="Helicase_C-like"/>
</dbReference>
<dbReference type="GO" id="GO:0005524">
    <property type="term" value="F:ATP binding"/>
    <property type="evidence" value="ECO:0007669"/>
    <property type="project" value="InterPro"/>
</dbReference>
<dbReference type="InterPro" id="IPR010982">
    <property type="entry name" value="Lambda_DNA-bd_dom_sf"/>
</dbReference>
<dbReference type="SUPFAM" id="SSF52540">
    <property type="entry name" value="P-loop containing nucleoside triphosphate hydrolases"/>
    <property type="match status" value="2"/>
</dbReference>
<dbReference type="Gene3D" id="3.40.50.300">
    <property type="entry name" value="P-loop containing nucleotide triphosphate hydrolases"/>
    <property type="match status" value="1"/>
</dbReference>
<dbReference type="GO" id="GO:0016787">
    <property type="term" value="F:hydrolase activity"/>
    <property type="evidence" value="ECO:0007669"/>
    <property type="project" value="UniProtKB-KW"/>
</dbReference>
<dbReference type="Gene3D" id="1.10.260.40">
    <property type="entry name" value="lambda repressor-like DNA-binding domains"/>
    <property type="match status" value="1"/>
</dbReference>
<dbReference type="GO" id="GO:0003677">
    <property type="term" value="F:DNA binding"/>
    <property type="evidence" value="ECO:0007669"/>
    <property type="project" value="InterPro"/>
</dbReference>
<evidence type="ECO:0000259" key="4">
    <source>
        <dbReference type="PROSITE" id="PS51194"/>
    </source>
</evidence>
<dbReference type="InterPro" id="IPR027417">
    <property type="entry name" value="P-loop_NTPase"/>
</dbReference>